<protein>
    <submittedName>
        <fullName evidence="3">Low temperature requirement protein A</fullName>
    </submittedName>
</protein>
<reference evidence="3 4" key="1">
    <citation type="submission" date="2022-10" db="EMBL/GenBank/DDBJ databases">
        <authorList>
            <person name="Xie J."/>
            <person name="Shen N."/>
        </authorList>
    </citation>
    <scope>NUCLEOTIDE SEQUENCE [LARGE SCALE GENOMIC DNA]</scope>
    <source>
        <strain evidence="3 4">DSM 41681</strain>
    </source>
</reference>
<feature type="region of interest" description="Disordered" evidence="1">
    <location>
        <begin position="1"/>
        <end position="20"/>
    </location>
</feature>
<name>A0ABU6CHL9_9ACTN</name>
<feature type="transmembrane region" description="Helical" evidence="2">
    <location>
        <begin position="55"/>
        <end position="77"/>
    </location>
</feature>
<dbReference type="PANTHER" id="PTHR36840">
    <property type="entry name" value="BLL5714 PROTEIN"/>
    <property type="match status" value="1"/>
</dbReference>
<feature type="transmembrane region" description="Helical" evidence="2">
    <location>
        <begin position="242"/>
        <end position="262"/>
    </location>
</feature>
<keyword evidence="2" id="KW-0472">Membrane</keyword>
<dbReference type="PANTHER" id="PTHR36840:SF1">
    <property type="entry name" value="BLL5714 PROTEIN"/>
    <property type="match status" value="1"/>
</dbReference>
<feature type="transmembrane region" description="Helical" evidence="2">
    <location>
        <begin position="115"/>
        <end position="135"/>
    </location>
</feature>
<feature type="transmembrane region" description="Helical" evidence="2">
    <location>
        <begin position="289"/>
        <end position="308"/>
    </location>
</feature>
<feature type="transmembrane region" description="Helical" evidence="2">
    <location>
        <begin position="372"/>
        <end position="389"/>
    </location>
</feature>
<feature type="transmembrane region" description="Helical" evidence="2">
    <location>
        <begin position="89"/>
        <end position="109"/>
    </location>
</feature>
<gene>
    <name evidence="3" type="ORF">OKJ48_24425</name>
</gene>
<accession>A0ABU6CHL9</accession>
<dbReference type="EMBL" id="JAOZYB010000224">
    <property type="protein sequence ID" value="MEB3963365.1"/>
    <property type="molecule type" value="Genomic_DNA"/>
</dbReference>
<dbReference type="InterPro" id="IPR010640">
    <property type="entry name" value="Low_temperature_requirement_A"/>
</dbReference>
<sequence length="410" mass="43140">MTPETAPSQEPARAARPEPAVPQRVTSLELFFDLVFVYTLTQLTVLIAHDLSWATAGRVVLIFAVLYWMYSAYAYLTNQVPPDRPSRRALMLLGMAGFLICALSIPHAFDPHSNAGVVFGLGLLLVVVVHSVLYTRSHGHDVVWYAAPNATAALAVTGAGLCTGALANGLWVLAIVLQFVTPLMAEHGPTRGSGRASAELRSQMGALNPGHFVERHGLLLIVSFGESIIAIGVGIGDLPFTASVFTGVFLALALAGALWWTYFVRDEGGAEHAFAATPADRRWRQAMTAYYYAFLPMLLGVAFLAAGIKKSLGHIGEQLPTGPALALAGGVALFLAGDVAFRAAMRLLPVGYRALAVPVVLATALLGLHVSALAQLLALVALLVLMLAAEARWSPRASATGAGAGAGELT</sequence>
<evidence type="ECO:0000313" key="4">
    <source>
        <dbReference type="Proteomes" id="UP001352223"/>
    </source>
</evidence>
<dbReference type="Pfam" id="PF06772">
    <property type="entry name" value="LtrA"/>
    <property type="match status" value="1"/>
</dbReference>
<keyword evidence="2" id="KW-1133">Transmembrane helix</keyword>
<dbReference type="RefSeq" id="WP_324771107.1">
    <property type="nucleotide sequence ID" value="NZ_BAAATS010000006.1"/>
</dbReference>
<dbReference type="Proteomes" id="UP001352223">
    <property type="component" value="Unassembled WGS sequence"/>
</dbReference>
<evidence type="ECO:0000256" key="2">
    <source>
        <dbReference type="SAM" id="Phobius"/>
    </source>
</evidence>
<evidence type="ECO:0000256" key="1">
    <source>
        <dbReference type="SAM" id="MobiDB-lite"/>
    </source>
</evidence>
<feature type="transmembrane region" description="Helical" evidence="2">
    <location>
        <begin position="320"/>
        <end position="340"/>
    </location>
</feature>
<keyword evidence="2" id="KW-0812">Transmembrane</keyword>
<evidence type="ECO:0000313" key="3">
    <source>
        <dbReference type="EMBL" id="MEB3963365.1"/>
    </source>
</evidence>
<organism evidence="3 4">
    <name type="scientific">Streptomyces kunmingensis</name>
    <dbReference type="NCBI Taxonomy" id="68225"/>
    <lineage>
        <taxon>Bacteria</taxon>
        <taxon>Bacillati</taxon>
        <taxon>Actinomycetota</taxon>
        <taxon>Actinomycetes</taxon>
        <taxon>Kitasatosporales</taxon>
        <taxon>Streptomycetaceae</taxon>
        <taxon>Streptomyces</taxon>
    </lineage>
</organism>
<proteinExistence type="predicted"/>
<comment type="caution">
    <text evidence="3">The sequence shown here is derived from an EMBL/GenBank/DDBJ whole genome shotgun (WGS) entry which is preliminary data.</text>
</comment>
<keyword evidence="4" id="KW-1185">Reference proteome</keyword>